<evidence type="ECO:0000259" key="7">
    <source>
        <dbReference type="PROSITE" id="PS51741"/>
    </source>
</evidence>
<dbReference type="PROSITE" id="PS50002">
    <property type="entry name" value="SH3"/>
    <property type="match status" value="1"/>
</dbReference>
<dbReference type="SMART" id="SM00326">
    <property type="entry name" value="SH3"/>
    <property type="match status" value="1"/>
</dbReference>
<evidence type="ECO:0000313" key="8">
    <source>
        <dbReference type="EMBL" id="TRY84993.1"/>
    </source>
</evidence>
<dbReference type="GO" id="GO:0005886">
    <property type="term" value="C:plasma membrane"/>
    <property type="evidence" value="ECO:0007669"/>
    <property type="project" value="TreeGrafter"/>
</dbReference>
<dbReference type="InterPro" id="IPR001202">
    <property type="entry name" value="WW_dom"/>
</dbReference>
<keyword evidence="1 2" id="KW-0728">SH3 domain</keyword>
<feature type="region of interest" description="Disordered" evidence="4">
    <location>
        <begin position="142"/>
        <end position="177"/>
    </location>
</feature>
<dbReference type="SUPFAM" id="SSF50044">
    <property type="entry name" value="SH3-domain"/>
    <property type="match status" value="1"/>
</dbReference>
<evidence type="ECO:0008006" key="10">
    <source>
        <dbReference type="Google" id="ProtNLM"/>
    </source>
</evidence>
<dbReference type="GO" id="GO:0030136">
    <property type="term" value="C:clathrin-coated vesicle"/>
    <property type="evidence" value="ECO:0007669"/>
    <property type="project" value="TreeGrafter"/>
</dbReference>
<dbReference type="Proteomes" id="UP000316079">
    <property type="component" value="Unassembled WGS sequence"/>
</dbReference>
<dbReference type="Pfam" id="PF00397">
    <property type="entry name" value="WW"/>
    <property type="match status" value="1"/>
</dbReference>
<dbReference type="GO" id="GO:0048268">
    <property type="term" value="P:clathrin coat assembly"/>
    <property type="evidence" value="ECO:0007669"/>
    <property type="project" value="TreeGrafter"/>
</dbReference>
<dbReference type="CDD" id="cd00201">
    <property type="entry name" value="WW"/>
    <property type="match status" value="1"/>
</dbReference>
<keyword evidence="3" id="KW-0175">Coiled coil</keyword>
<dbReference type="PROSITE" id="PS01159">
    <property type="entry name" value="WW_DOMAIN_1"/>
    <property type="match status" value="1"/>
</dbReference>
<dbReference type="SMART" id="SM00456">
    <property type="entry name" value="WW"/>
    <property type="match status" value="1"/>
</dbReference>
<dbReference type="SUPFAM" id="SSF103657">
    <property type="entry name" value="BAR/IMD domain-like"/>
    <property type="match status" value="1"/>
</dbReference>
<dbReference type="GO" id="GO:0005905">
    <property type="term" value="C:clathrin-coated pit"/>
    <property type="evidence" value="ECO:0007669"/>
    <property type="project" value="TreeGrafter"/>
</dbReference>
<dbReference type="InterPro" id="IPR036020">
    <property type="entry name" value="WW_dom_sf"/>
</dbReference>
<dbReference type="PROSITE" id="PS50020">
    <property type="entry name" value="WW_DOMAIN_2"/>
    <property type="match status" value="1"/>
</dbReference>
<dbReference type="FunFam" id="1.20.1270.60:FF:000024">
    <property type="entry name" value="growth arrest-specific protein 7 isoform X2"/>
    <property type="match status" value="1"/>
</dbReference>
<name>A0A553Q4Z0_9TELE</name>
<dbReference type="InterPro" id="IPR001060">
    <property type="entry name" value="FCH_dom"/>
</dbReference>
<feature type="domain" description="SH3" evidence="5">
    <location>
        <begin position="50"/>
        <end position="111"/>
    </location>
</feature>
<feature type="non-terminal residue" evidence="8">
    <location>
        <position position="1"/>
    </location>
</feature>
<reference evidence="8 9" key="1">
    <citation type="journal article" date="2019" name="Sci. Data">
        <title>Hybrid genome assembly and annotation of Danionella translucida.</title>
        <authorList>
            <person name="Kadobianskyi M."/>
            <person name="Schulze L."/>
            <person name="Schuelke M."/>
            <person name="Judkewitz B."/>
        </authorList>
    </citation>
    <scope>NUCLEOTIDE SEQUENCE [LARGE SCALE GENOMIC DNA]</scope>
    <source>
        <strain evidence="8 9">Bolton</strain>
    </source>
</reference>
<dbReference type="InterPro" id="IPR001452">
    <property type="entry name" value="SH3_domain"/>
</dbReference>
<accession>A0A553Q4Z0</accession>
<dbReference type="Pfam" id="PF07653">
    <property type="entry name" value="SH3_2"/>
    <property type="match status" value="1"/>
</dbReference>
<evidence type="ECO:0000256" key="2">
    <source>
        <dbReference type="PROSITE-ProRule" id="PRU00192"/>
    </source>
</evidence>
<gene>
    <name evidence="8" type="ORF">DNTS_016181</name>
</gene>
<dbReference type="PANTHER" id="PTHR23065">
    <property type="entry name" value="PROLINE-SERINE-THREONINE PHOSPHATASE INTERACTING PROTEIN 1"/>
    <property type="match status" value="1"/>
</dbReference>
<evidence type="ECO:0000256" key="1">
    <source>
        <dbReference type="ARBA" id="ARBA00022443"/>
    </source>
</evidence>
<dbReference type="AlphaFoldDB" id="A0A553Q4Z0"/>
<dbReference type="GO" id="GO:0072583">
    <property type="term" value="P:clathrin-dependent endocytosis"/>
    <property type="evidence" value="ECO:0007669"/>
    <property type="project" value="TreeGrafter"/>
</dbReference>
<dbReference type="Gene3D" id="2.20.70.10">
    <property type="match status" value="1"/>
</dbReference>
<dbReference type="Pfam" id="PF16623">
    <property type="entry name" value="WW_FCH_linker"/>
    <property type="match status" value="1"/>
</dbReference>
<evidence type="ECO:0000256" key="3">
    <source>
        <dbReference type="PROSITE-ProRule" id="PRU01077"/>
    </source>
</evidence>
<feature type="compositionally biased region" description="Low complexity" evidence="4">
    <location>
        <begin position="145"/>
        <end position="157"/>
    </location>
</feature>
<dbReference type="InterPro" id="IPR031160">
    <property type="entry name" value="F_BAR_dom"/>
</dbReference>
<evidence type="ECO:0000256" key="4">
    <source>
        <dbReference type="SAM" id="MobiDB-lite"/>
    </source>
</evidence>
<dbReference type="SUPFAM" id="SSF51045">
    <property type="entry name" value="WW domain"/>
    <property type="match status" value="1"/>
</dbReference>
<evidence type="ECO:0000259" key="5">
    <source>
        <dbReference type="PROSITE" id="PS50002"/>
    </source>
</evidence>
<dbReference type="InterPro" id="IPR027267">
    <property type="entry name" value="AH/BAR_dom_sf"/>
</dbReference>
<feature type="domain" description="WW" evidence="6">
    <location>
        <begin position="114"/>
        <end position="147"/>
    </location>
</feature>
<evidence type="ECO:0000313" key="9">
    <source>
        <dbReference type="Proteomes" id="UP000316079"/>
    </source>
</evidence>
<dbReference type="Gene3D" id="1.20.1270.60">
    <property type="entry name" value="Arfaptin homology (AH) domain/BAR domain"/>
    <property type="match status" value="1"/>
</dbReference>
<dbReference type="PANTHER" id="PTHR23065:SF57">
    <property type="entry name" value="GROWTH ARREST-SPECIFIC PROTEIN 7"/>
    <property type="match status" value="1"/>
</dbReference>
<feature type="domain" description="F-BAR" evidence="7">
    <location>
        <begin position="383"/>
        <end position="639"/>
    </location>
</feature>
<dbReference type="Gene3D" id="2.30.30.40">
    <property type="entry name" value="SH3 Domains"/>
    <property type="match status" value="1"/>
</dbReference>
<comment type="caution">
    <text evidence="8">The sequence shown here is derived from an EMBL/GenBank/DDBJ whole genome shotgun (WGS) entry which is preliminary data.</text>
</comment>
<evidence type="ECO:0000259" key="6">
    <source>
        <dbReference type="PROSITE" id="PS50020"/>
    </source>
</evidence>
<dbReference type="Pfam" id="PF00611">
    <property type="entry name" value="FCH"/>
    <property type="match status" value="1"/>
</dbReference>
<dbReference type="SMART" id="SM00055">
    <property type="entry name" value="FCH"/>
    <property type="match status" value="1"/>
</dbReference>
<proteinExistence type="predicted"/>
<organism evidence="8 9">
    <name type="scientific">Danionella cerebrum</name>
    <dbReference type="NCBI Taxonomy" id="2873325"/>
    <lineage>
        <taxon>Eukaryota</taxon>
        <taxon>Metazoa</taxon>
        <taxon>Chordata</taxon>
        <taxon>Craniata</taxon>
        <taxon>Vertebrata</taxon>
        <taxon>Euteleostomi</taxon>
        <taxon>Actinopterygii</taxon>
        <taxon>Neopterygii</taxon>
        <taxon>Teleostei</taxon>
        <taxon>Ostariophysi</taxon>
        <taxon>Cypriniformes</taxon>
        <taxon>Danionidae</taxon>
        <taxon>Danioninae</taxon>
        <taxon>Danionella</taxon>
    </lineage>
</organism>
<dbReference type="GO" id="GO:0048812">
    <property type="term" value="P:neuron projection morphogenesis"/>
    <property type="evidence" value="ECO:0007669"/>
    <property type="project" value="TreeGrafter"/>
</dbReference>
<dbReference type="InterPro" id="IPR036028">
    <property type="entry name" value="SH3-like_dom_sf"/>
</dbReference>
<dbReference type="OrthoDB" id="28357at2759"/>
<dbReference type="EMBL" id="SRMA01026331">
    <property type="protein sequence ID" value="TRY84993.1"/>
    <property type="molecule type" value="Genomic_DNA"/>
</dbReference>
<keyword evidence="9" id="KW-1185">Reference proteome</keyword>
<protein>
    <recommendedName>
        <fullName evidence="10">Growth arrest-specific 7a</fullName>
    </recommendedName>
</protein>
<dbReference type="PROSITE" id="PS51741">
    <property type="entry name" value="F_BAR"/>
    <property type="match status" value="1"/>
</dbReference>
<sequence length="659" mass="75306">LLELFRKTDFNKESTQNFWNLSVFTRLEQVQQRGTHCCVDTSNSVSVNAMSGRWCRSLNAFTGVAHVHSLRFNAGERILITRAVEEDGWWEGERDGERGWFPSSYVRIEEEEEEVLPCHWRSLVSPEGRTYFHNTLTHETSWNKPSRVSRSSRPISSAVNHSSATDPGALTRSGACSPSPPLTHSLSLSLCSSPGEVLDGDCCVELQSEPAAVQKLRASSDLQPLIHFSYHFCSSSAPHSAAFPTEPDFTLCFLPQRALPSTPGWKQEPSATVMVSDVLLTRESPCTEIEAVAECLRFFPLWEKHNVLLKNAAERSRALGYQSGYCHRGQASVYVHVINCVTFPELATDQQLLKPDEWSYCDYFWVRDGDRERAVQQRGCAPMNFCYVSPVHQADRSATVSGFDVLLQKQMKGKQMQKEMASFMRERIRIEEEYSRSLNKLSQSALAAQEDGTLGAAWAQLRKSLAEEADVHHRFSSKLHGEVEKPLEGFRGNFKKDLKRYEHQMADLRRNLSCNVSAVLKASHSLSERQKDLELKTRRMEMKLCSKTEEDMKRAQIRSTQAGEELKRCVHLYNQSQSAWFEEMVTSSLELERLEEQRVEVIRQHLHQYTTLRHETDMFNQSSVEAVDKLLRSINPTKDRETWVQEQKTGEIRPTDMKI</sequence>